<dbReference type="PRINTS" id="PR01008">
    <property type="entry name" value="FLGLRINGFLGH"/>
</dbReference>
<evidence type="ECO:0000313" key="8">
    <source>
        <dbReference type="EMBL" id="RKQ63239.1"/>
    </source>
</evidence>
<dbReference type="GO" id="GO:0009427">
    <property type="term" value="C:bacterial-type flagellum basal body, distal rod, L ring"/>
    <property type="evidence" value="ECO:0007669"/>
    <property type="project" value="InterPro"/>
</dbReference>
<keyword evidence="4 7" id="KW-0472">Membrane</keyword>
<dbReference type="PANTHER" id="PTHR34933:SF1">
    <property type="entry name" value="FLAGELLAR L-RING PROTEIN"/>
    <property type="match status" value="1"/>
</dbReference>
<evidence type="ECO:0000256" key="3">
    <source>
        <dbReference type="ARBA" id="ARBA00022729"/>
    </source>
</evidence>
<evidence type="ECO:0000313" key="9">
    <source>
        <dbReference type="Proteomes" id="UP000280881"/>
    </source>
</evidence>
<keyword evidence="7" id="KW-0449">Lipoprotein</keyword>
<proteinExistence type="inferred from homology"/>
<evidence type="ECO:0000256" key="7">
    <source>
        <dbReference type="HAMAP-Rule" id="MF_00415"/>
    </source>
</evidence>
<reference evidence="8 9" key="1">
    <citation type="submission" date="2018-10" db="EMBL/GenBank/DDBJ databases">
        <title>Genomic Encyclopedia of Type Strains, Phase IV (KMG-IV): sequencing the most valuable type-strain genomes for metagenomic binning, comparative biology and taxonomic classification.</title>
        <authorList>
            <person name="Goeker M."/>
        </authorList>
    </citation>
    <scope>NUCLEOTIDE SEQUENCE [LARGE SCALE GENOMIC DNA]</scope>
    <source>
        <strain evidence="8 9">DSM 15521</strain>
    </source>
</reference>
<gene>
    <name evidence="7" type="primary">flgH</name>
    <name evidence="8" type="ORF">C7457_0102</name>
</gene>
<dbReference type="GO" id="GO:0071973">
    <property type="term" value="P:bacterial-type flagellum-dependent cell motility"/>
    <property type="evidence" value="ECO:0007669"/>
    <property type="project" value="InterPro"/>
</dbReference>
<dbReference type="PANTHER" id="PTHR34933">
    <property type="entry name" value="FLAGELLAR L-RING PROTEIN"/>
    <property type="match status" value="1"/>
</dbReference>
<dbReference type="OrthoDB" id="9789227at2"/>
<accession>A0A420W7F9</accession>
<keyword evidence="8" id="KW-0969">Cilium</keyword>
<keyword evidence="3 7" id="KW-0732">Signal</keyword>
<evidence type="ECO:0000256" key="6">
    <source>
        <dbReference type="ARBA" id="ARBA00023237"/>
    </source>
</evidence>
<dbReference type="GO" id="GO:0003774">
    <property type="term" value="F:cytoskeletal motor activity"/>
    <property type="evidence" value="ECO:0007669"/>
    <property type="project" value="InterPro"/>
</dbReference>
<keyword evidence="6 7" id="KW-0998">Cell outer membrane</keyword>
<keyword evidence="8" id="KW-0282">Flagellum</keyword>
<comment type="caution">
    <text evidence="8">The sequence shown here is derived from an EMBL/GenBank/DDBJ whole genome shotgun (WGS) entry which is preliminary data.</text>
</comment>
<dbReference type="PROSITE" id="PS51257">
    <property type="entry name" value="PROKAR_LIPOPROTEIN"/>
    <property type="match status" value="1"/>
</dbReference>
<evidence type="ECO:0000256" key="5">
    <source>
        <dbReference type="ARBA" id="ARBA00023143"/>
    </source>
</evidence>
<dbReference type="InterPro" id="IPR000527">
    <property type="entry name" value="Flag_Lring"/>
</dbReference>
<organism evidence="8 9">
    <name type="scientific">Thermovibrio guaymasensis</name>
    <dbReference type="NCBI Taxonomy" id="240167"/>
    <lineage>
        <taxon>Bacteria</taxon>
        <taxon>Pseudomonadati</taxon>
        <taxon>Aquificota</taxon>
        <taxon>Aquificia</taxon>
        <taxon>Desulfurobacteriales</taxon>
        <taxon>Desulfurobacteriaceae</taxon>
        <taxon>Thermovibrio</taxon>
    </lineage>
</organism>
<dbReference type="AlphaFoldDB" id="A0A420W7F9"/>
<dbReference type="GO" id="GO:0009279">
    <property type="term" value="C:cell outer membrane"/>
    <property type="evidence" value="ECO:0007669"/>
    <property type="project" value="UniProtKB-SubCell"/>
</dbReference>
<comment type="similarity">
    <text evidence="2 7">Belongs to the FlgH family.</text>
</comment>
<name>A0A420W7F9_9BACT</name>
<keyword evidence="5 7" id="KW-0975">Bacterial flagellum</keyword>
<evidence type="ECO:0000256" key="4">
    <source>
        <dbReference type="ARBA" id="ARBA00023136"/>
    </source>
</evidence>
<comment type="function">
    <text evidence="1 7">Assembles around the rod to form the L-ring and probably protects the motor/basal body from shearing forces during rotation.</text>
</comment>
<comment type="subcellular location">
    <subcellularLocation>
        <location evidence="7">Cell outer membrane</location>
        <topology evidence="7">Lipid-anchor</topology>
    </subcellularLocation>
    <subcellularLocation>
        <location evidence="7">Bacterial flagellum basal body</location>
    </subcellularLocation>
</comment>
<dbReference type="EMBL" id="RBIE01000001">
    <property type="protein sequence ID" value="RKQ63239.1"/>
    <property type="molecule type" value="Genomic_DNA"/>
</dbReference>
<dbReference type="Proteomes" id="UP000280881">
    <property type="component" value="Unassembled WGS sequence"/>
</dbReference>
<protein>
    <recommendedName>
        <fullName evidence="7">Flagellar L-ring protein</fullName>
    </recommendedName>
    <alternativeName>
        <fullName evidence="7">Basal body L-ring protein</fullName>
    </alternativeName>
</protein>
<keyword evidence="9" id="KW-1185">Reference proteome</keyword>
<evidence type="ECO:0000256" key="1">
    <source>
        <dbReference type="ARBA" id="ARBA00002591"/>
    </source>
</evidence>
<dbReference type="Pfam" id="PF02107">
    <property type="entry name" value="FlgH"/>
    <property type="match status" value="1"/>
</dbReference>
<dbReference type="HAMAP" id="MF_00415">
    <property type="entry name" value="FlgH"/>
    <property type="match status" value="1"/>
</dbReference>
<keyword evidence="8" id="KW-0966">Cell projection</keyword>
<evidence type="ECO:0000256" key="2">
    <source>
        <dbReference type="ARBA" id="ARBA00006929"/>
    </source>
</evidence>
<sequence length="229" mass="25058">MQGRKGRFGYLFIGLAVVYLLSSCAERKGEVVSFPQTPPPEYQSPKPSPGSLFSGYENLFSDPKARNVGDVITIKVYENISGSGSAKNTTQKKSSYDINVNKPVFFGKKFPGKSKDPLVGFSTSPSSTFSGKGATSRNAKLIATISARVVKVYPNGDLYVVGKKVIRINDDYQVLRISGIVRPSDIGPDNSVTSDKVANMYVEYNGKGYFNESSRPGWLARILSKIWPF</sequence>
<comment type="subunit">
    <text evidence="7">The basal body constitutes a major portion of the flagellar organelle and consists of four rings (L,P,S, and M) mounted on a central rod.</text>
</comment>